<comment type="caution">
    <text evidence="2">The sequence shown here is derived from an EMBL/GenBank/DDBJ whole genome shotgun (WGS) entry which is preliminary data.</text>
</comment>
<evidence type="ECO:0000313" key="2">
    <source>
        <dbReference type="EMBL" id="KAG2981000.1"/>
    </source>
</evidence>
<organism evidence="2 3">
    <name type="scientific">Phytophthora cactorum</name>
    <dbReference type="NCBI Taxonomy" id="29920"/>
    <lineage>
        <taxon>Eukaryota</taxon>
        <taxon>Sar</taxon>
        <taxon>Stramenopiles</taxon>
        <taxon>Oomycota</taxon>
        <taxon>Peronosporomycetes</taxon>
        <taxon>Peronosporales</taxon>
        <taxon>Peronosporaceae</taxon>
        <taxon>Phytophthora</taxon>
    </lineage>
</organism>
<sequence length="129" mass="14956">MHDLETWYQAKAAVTLKISETAEDSAAHRFADDTAARYQCSEPLRSRHSLKSSQDLPFEPRRSCRSLKSSRDQHLEPLKSEALVQLYALRTSRTHRCFFSRSQLLQHRALSRLRSLGLLRSSLNRWMIG</sequence>
<proteinExistence type="predicted"/>
<dbReference type="AlphaFoldDB" id="A0A8T1G1N0"/>
<feature type="region of interest" description="Disordered" evidence="1">
    <location>
        <begin position="44"/>
        <end position="63"/>
    </location>
</feature>
<gene>
    <name evidence="2" type="ORF">PC118_g10850</name>
</gene>
<reference evidence="2" key="1">
    <citation type="submission" date="2018-10" db="EMBL/GenBank/DDBJ databases">
        <title>Effector identification in a new, highly contiguous assembly of the strawberry crown rot pathogen Phytophthora cactorum.</title>
        <authorList>
            <person name="Armitage A.D."/>
            <person name="Nellist C.F."/>
            <person name="Bates H."/>
            <person name="Vickerstaff R.J."/>
            <person name="Harrison R.J."/>
        </authorList>
    </citation>
    <scope>NUCLEOTIDE SEQUENCE</scope>
    <source>
        <strain evidence="2">P415</strain>
    </source>
</reference>
<dbReference type="Proteomes" id="UP000697107">
    <property type="component" value="Unassembled WGS sequence"/>
</dbReference>
<protein>
    <submittedName>
        <fullName evidence="2">Uncharacterized protein</fullName>
    </submittedName>
</protein>
<name>A0A8T1G1N0_9STRA</name>
<dbReference type="EMBL" id="RCML01000319">
    <property type="protein sequence ID" value="KAG2981000.1"/>
    <property type="molecule type" value="Genomic_DNA"/>
</dbReference>
<accession>A0A8T1G1N0</accession>
<evidence type="ECO:0000313" key="3">
    <source>
        <dbReference type="Proteomes" id="UP000697107"/>
    </source>
</evidence>
<evidence type="ECO:0000256" key="1">
    <source>
        <dbReference type="SAM" id="MobiDB-lite"/>
    </source>
</evidence>